<accession>A0ABR2LLD6</accession>
<comment type="caution">
    <text evidence="1">The sequence shown here is derived from an EMBL/GenBank/DDBJ whole genome shotgun (WGS) entry which is preliminary data.</text>
</comment>
<keyword evidence="2" id="KW-1185">Reference proteome</keyword>
<name>A0ABR2LLD6_9ASPA</name>
<organism evidence="1 2">
    <name type="scientific">Platanthera guangdongensis</name>
    <dbReference type="NCBI Taxonomy" id="2320717"/>
    <lineage>
        <taxon>Eukaryota</taxon>
        <taxon>Viridiplantae</taxon>
        <taxon>Streptophyta</taxon>
        <taxon>Embryophyta</taxon>
        <taxon>Tracheophyta</taxon>
        <taxon>Spermatophyta</taxon>
        <taxon>Magnoliopsida</taxon>
        <taxon>Liliopsida</taxon>
        <taxon>Asparagales</taxon>
        <taxon>Orchidaceae</taxon>
        <taxon>Orchidoideae</taxon>
        <taxon>Orchideae</taxon>
        <taxon>Orchidinae</taxon>
        <taxon>Platanthera</taxon>
    </lineage>
</organism>
<sequence length="65" mass="7528">MEHDLAFLAELNNVLIRQIPREANRLADFCAKYGMYHNFLWTDGTLAPSEFSDILQEDLEGMPRV</sequence>
<dbReference type="Proteomes" id="UP001412067">
    <property type="component" value="Unassembled WGS sequence"/>
</dbReference>
<evidence type="ECO:0008006" key="3">
    <source>
        <dbReference type="Google" id="ProtNLM"/>
    </source>
</evidence>
<protein>
    <recommendedName>
        <fullName evidence="3">RNase H type-1 domain-containing protein</fullName>
    </recommendedName>
</protein>
<reference evidence="1 2" key="1">
    <citation type="journal article" date="2022" name="Nat. Plants">
        <title>Genomes of leafy and leafless Platanthera orchids illuminate the evolution of mycoheterotrophy.</title>
        <authorList>
            <person name="Li M.H."/>
            <person name="Liu K.W."/>
            <person name="Li Z."/>
            <person name="Lu H.C."/>
            <person name="Ye Q.L."/>
            <person name="Zhang D."/>
            <person name="Wang J.Y."/>
            <person name="Li Y.F."/>
            <person name="Zhong Z.M."/>
            <person name="Liu X."/>
            <person name="Yu X."/>
            <person name="Liu D.K."/>
            <person name="Tu X.D."/>
            <person name="Liu B."/>
            <person name="Hao Y."/>
            <person name="Liao X.Y."/>
            <person name="Jiang Y.T."/>
            <person name="Sun W.H."/>
            <person name="Chen J."/>
            <person name="Chen Y.Q."/>
            <person name="Ai Y."/>
            <person name="Zhai J.W."/>
            <person name="Wu S.S."/>
            <person name="Zhou Z."/>
            <person name="Hsiao Y.Y."/>
            <person name="Wu W.L."/>
            <person name="Chen Y.Y."/>
            <person name="Lin Y.F."/>
            <person name="Hsu J.L."/>
            <person name="Li C.Y."/>
            <person name="Wang Z.W."/>
            <person name="Zhao X."/>
            <person name="Zhong W.Y."/>
            <person name="Ma X.K."/>
            <person name="Ma L."/>
            <person name="Huang J."/>
            <person name="Chen G.Z."/>
            <person name="Huang M.Z."/>
            <person name="Huang L."/>
            <person name="Peng D.H."/>
            <person name="Luo Y.B."/>
            <person name="Zou S.Q."/>
            <person name="Chen S.P."/>
            <person name="Lan S."/>
            <person name="Tsai W.C."/>
            <person name="Van de Peer Y."/>
            <person name="Liu Z.J."/>
        </authorList>
    </citation>
    <scope>NUCLEOTIDE SEQUENCE [LARGE SCALE GENOMIC DNA]</scope>
    <source>
        <strain evidence="1">Lor288</strain>
    </source>
</reference>
<dbReference type="EMBL" id="JBBWWR010000018">
    <property type="protein sequence ID" value="KAK8943839.1"/>
    <property type="molecule type" value="Genomic_DNA"/>
</dbReference>
<evidence type="ECO:0000313" key="2">
    <source>
        <dbReference type="Proteomes" id="UP001412067"/>
    </source>
</evidence>
<evidence type="ECO:0000313" key="1">
    <source>
        <dbReference type="EMBL" id="KAK8943839.1"/>
    </source>
</evidence>
<proteinExistence type="predicted"/>
<gene>
    <name evidence="1" type="ORF">KSP40_PGU007056</name>
</gene>